<gene>
    <name evidence="3" type="ORF">SCARUB_04152</name>
</gene>
<dbReference type="GO" id="GO:0016625">
    <property type="term" value="F:oxidoreductase activity, acting on the aldehyde or oxo group of donors, iron-sulfur protein as acceptor"/>
    <property type="evidence" value="ECO:0007669"/>
    <property type="project" value="UniProtKB-ARBA"/>
</dbReference>
<evidence type="ECO:0000259" key="2">
    <source>
        <dbReference type="Pfam" id="PF02775"/>
    </source>
</evidence>
<organism evidence="3 4">
    <name type="scientific">Candidatus Scalindua rubra</name>
    <dbReference type="NCBI Taxonomy" id="1872076"/>
    <lineage>
        <taxon>Bacteria</taxon>
        <taxon>Pseudomonadati</taxon>
        <taxon>Planctomycetota</taxon>
        <taxon>Candidatus Brocadiia</taxon>
        <taxon>Candidatus Brocadiales</taxon>
        <taxon>Candidatus Scalinduaceae</taxon>
        <taxon>Candidatus Scalindua</taxon>
    </lineage>
</organism>
<dbReference type="PANTHER" id="PTHR48084">
    <property type="entry name" value="2-OXOGLUTARATE OXIDOREDUCTASE SUBUNIT KORB-RELATED"/>
    <property type="match status" value="1"/>
</dbReference>
<reference evidence="3 4" key="1">
    <citation type="submission" date="2016-07" db="EMBL/GenBank/DDBJ databases">
        <title>Draft genome of Scalindua rubra, obtained from a brine-seawater interface in the Red Sea, sheds light on salt adaptation in anammox bacteria.</title>
        <authorList>
            <person name="Speth D.R."/>
            <person name="Lagkouvardos I."/>
            <person name="Wang Y."/>
            <person name="Qian P.-Y."/>
            <person name="Dutilh B.E."/>
            <person name="Jetten M.S."/>
        </authorList>
    </citation>
    <scope>NUCLEOTIDE SEQUENCE [LARGE SCALE GENOMIC DNA]</scope>
    <source>
        <strain evidence="3">BSI-1</strain>
    </source>
</reference>
<dbReference type="GO" id="GO:0045333">
    <property type="term" value="P:cellular respiration"/>
    <property type="evidence" value="ECO:0007669"/>
    <property type="project" value="UniProtKB-ARBA"/>
</dbReference>
<dbReference type="SUPFAM" id="SSF52518">
    <property type="entry name" value="Thiamin diphosphate-binding fold (THDP-binding)"/>
    <property type="match status" value="1"/>
</dbReference>
<dbReference type="InterPro" id="IPR051457">
    <property type="entry name" value="2-oxoacid:Fd_oxidoreductase"/>
</dbReference>
<evidence type="ECO:0000313" key="4">
    <source>
        <dbReference type="Proteomes" id="UP000094056"/>
    </source>
</evidence>
<evidence type="ECO:0000313" key="3">
    <source>
        <dbReference type="EMBL" id="ODS30738.1"/>
    </source>
</evidence>
<dbReference type="CDD" id="cd03375">
    <property type="entry name" value="TPP_OGFOR"/>
    <property type="match status" value="1"/>
</dbReference>
<dbReference type="GO" id="GO:0030976">
    <property type="term" value="F:thiamine pyrophosphate binding"/>
    <property type="evidence" value="ECO:0007669"/>
    <property type="project" value="InterPro"/>
</dbReference>
<accession>A0A1E3X542</accession>
<dbReference type="Gene3D" id="3.40.50.970">
    <property type="match status" value="1"/>
</dbReference>
<dbReference type="AlphaFoldDB" id="A0A1E3X542"/>
<dbReference type="EMBL" id="MAYW01000182">
    <property type="protein sequence ID" value="ODS30738.1"/>
    <property type="molecule type" value="Genomic_DNA"/>
</dbReference>
<evidence type="ECO:0000256" key="1">
    <source>
        <dbReference type="ARBA" id="ARBA00023002"/>
    </source>
</evidence>
<name>A0A1E3X542_9BACT</name>
<dbReference type="Pfam" id="PF02775">
    <property type="entry name" value="TPP_enzyme_C"/>
    <property type="match status" value="1"/>
</dbReference>
<dbReference type="Proteomes" id="UP000094056">
    <property type="component" value="Unassembled WGS sequence"/>
</dbReference>
<sequence length="256" mass="28370">MVKTKEDQEVKMTRELTYLNYLKQDRLPTQWCPGCGNGIVLKLACQSMEKQKFLKKDTVVVSGIGCSGRSAGFFDLDSVHTAHGRAIPVAEGIKLANEKLNVIVISGDGDLLGIGGNHLLHASRRNTDISIICVANAIYGMTGGQYSPTTELGSKTLTTPHGNLDTPIDVQGIIKAHNCFYARSTTYHLNHAMKCITEALQHKGLSFVEIKTQCITNDGRRRGFKNSYEMLMHYKDNYKINNNSNELQHNEIGIIK</sequence>
<proteinExistence type="predicted"/>
<feature type="domain" description="Thiamine pyrophosphate enzyme TPP-binding" evidence="2">
    <location>
        <begin position="65"/>
        <end position="210"/>
    </location>
</feature>
<dbReference type="PANTHER" id="PTHR48084:SF1">
    <property type="entry name" value="2-OXOGLUTARATE SYNTHASE SUBUNIT KORB"/>
    <property type="match status" value="1"/>
</dbReference>
<protein>
    <submittedName>
        <fullName evidence="3">2-oxoglutarate ferredoxin oxidoreductase beta subunit</fullName>
    </submittedName>
</protein>
<dbReference type="PATRIC" id="fig|1872076.5.peg.4959"/>
<dbReference type="InterPro" id="IPR011766">
    <property type="entry name" value="TPP_enzyme_TPP-bd"/>
</dbReference>
<keyword evidence="1" id="KW-0560">Oxidoreductase</keyword>
<comment type="caution">
    <text evidence="3">The sequence shown here is derived from an EMBL/GenBank/DDBJ whole genome shotgun (WGS) entry which is preliminary data.</text>
</comment>
<dbReference type="InterPro" id="IPR029061">
    <property type="entry name" value="THDP-binding"/>
</dbReference>
<dbReference type="GO" id="GO:0044281">
    <property type="term" value="P:small molecule metabolic process"/>
    <property type="evidence" value="ECO:0007669"/>
    <property type="project" value="UniProtKB-ARBA"/>
</dbReference>